<sequence length="116" mass="13427">MKKSYIISALISILPIFSYAIEYKCPLIKKGDYSSMFNSVDNWYIYAIKTNGKPIYNFEITKQPLWDDFNIETTEDNKSSLLFCSAMYPHGFVNTLRSVNNSNCRIDSINKSFHCP</sequence>
<organism evidence="1 2">
    <name type="scientific">Silvanigrella paludirubra</name>
    <dbReference type="NCBI Taxonomy" id="2499159"/>
    <lineage>
        <taxon>Bacteria</taxon>
        <taxon>Pseudomonadati</taxon>
        <taxon>Bdellovibrionota</taxon>
        <taxon>Oligoflexia</taxon>
        <taxon>Silvanigrellales</taxon>
        <taxon>Silvanigrellaceae</taxon>
        <taxon>Silvanigrella</taxon>
    </lineage>
</organism>
<dbReference type="EMBL" id="WFLM01000008">
    <property type="protein sequence ID" value="KAB8036096.1"/>
    <property type="molecule type" value="Genomic_DNA"/>
</dbReference>
<gene>
    <name evidence="1" type="ORF">GCL60_16160</name>
</gene>
<protein>
    <submittedName>
        <fullName evidence="1">Uncharacterized protein</fullName>
    </submittedName>
</protein>
<reference evidence="1 2" key="1">
    <citation type="submission" date="2019-10" db="EMBL/GenBank/DDBJ databases">
        <title>New species of Slilvanegrellaceae.</title>
        <authorList>
            <person name="Pitt A."/>
            <person name="Hahn M.W."/>
        </authorList>
    </citation>
    <scope>NUCLEOTIDE SEQUENCE [LARGE SCALE GENOMIC DNA]</scope>
    <source>
        <strain evidence="1 2">SP-Ram-0.45-NSY-1</strain>
    </source>
</reference>
<evidence type="ECO:0000313" key="1">
    <source>
        <dbReference type="EMBL" id="KAB8036096.1"/>
    </source>
</evidence>
<dbReference type="Proteomes" id="UP000437748">
    <property type="component" value="Unassembled WGS sequence"/>
</dbReference>
<evidence type="ECO:0000313" key="2">
    <source>
        <dbReference type="Proteomes" id="UP000437748"/>
    </source>
</evidence>
<name>A0A6N6VNI1_9BACT</name>
<keyword evidence="2" id="KW-1185">Reference proteome</keyword>
<accession>A0A6N6VNI1</accession>
<dbReference type="RefSeq" id="WP_153421786.1">
    <property type="nucleotide sequence ID" value="NZ_WFLM01000008.1"/>
</dbReference>
<dbReference type="AlphaFoldDB" id="A0A6N6VNI1"/>
<proteinExistence type="predicted"/>
<comment type="caution">
    <text evidence="1">The sequence shown here is derived from an EMBL/GenBank/DDBJ whole genome shotgun (WGS) entry which is preliminary data.</text>
</comment>